<dbReference type="EMBL" id="CP027169">
    <property type="protein sequence ID" value="AVK07204.1"/>
    <property type="molecule type" value="Genomic_DNA"/>
</dbReference>
<accession>A0A2R3IZ59</accession>
<evidence type="ECO:0000256" key="1">
    <source>
        <dbReference type="SAM" id="MobiDB-lite"/>
    </source>
</evidence>
<reference evidence="2 3" key="1">
    <citation type="submission" date="2018-02" db="EMBL/GenBank/DDBJ databases">
        <title>FDA/CDC Antimicrobial Resistant Isolate Bank Genome Sequencing.</title>
        <authorList>
            <person name="Benahmed F.H."/>
            <person name="Lutgring J.D."/>
            <person name="Yoo B."/>
            <person name="Machado M."/>
            <person name="Brown A."/>
            <person name="McAllister G."/>
            <person name="Perry A."/>
            <person name="Halpin A.L."/>
            <person name="Vavikolanu K."/>
            <person name="Ott S."/>
            <person name="Zhao X."/>
            <person name="Tallon L.J."/>
            <person name="Sadzewicz L."/>
            <person name="Aluvathingal J."/>
            <person name="Nadendla S."/>
            <person name="Voskania-kordi A."/>
            <person name="Simonyan V."/>
            <person name="Patel J."/>
            <person name="Shawar R.M."/>
        </authorList>
    </citation>
    <scope>NUCLEOTIDE SEQUENCE [LARGE SCALE GENOMIC DNA]</scope>
    <source>
        <strain evidence="2 3">AR_0356</strain>
    </source>
</reference>
<dbReference type="Proteomes" id="UP000238390">
    <property type="component" value="Chromosome"/>
</dbReference>
<sequence length="61" mass="6360">MGGGARHGNSFNCTPVRTGRSVRRVAGAEWAERLGEVVAGDEMVGSPPSPVNARPRISDPS</sequence>
<gene>
    <name evidence="2" type="ORF">CSB93_5365</name>
</gene>
<dbReference type="AlphaFoldDB" id="A0A2R3IZ59"/>
<keyword evidence="3" id="KW-1185">Reference proteome</keyword>
<evidence type="ECO:0000313" key="2">
    <source>
        <dbReference type="EMBL" id="AVK07204.1"/>
    </source>
</evidence>
<name>A0A2R3IZ59_9PSED</name>
<protein>
    <submittedName>
        <fullName evidence="2">Uncharacterized protein</fullName>
    </submittedName>
</protein>
<organism evidence="2 3">
    <name type="scientific">Pseudomonas paraeruginosa</name>
    <dbReference type="NCBI Taxonomy" id="2994495"/>
    <lineage>
        <taxon>Bacteria</taxon>
        <taxon>Pseudomonadati</taxon>
        <taxon>Pseudomonadota</taxon>
        <taxon>Gammaproteobacteria</taxon>
        <taxon>Pseudomonadales</taxon>
        <taxon>Pseudomonadaceae</taxon>
        <taxon>Pseudomonas</taxon>
    </lineage>
</organism>
<feature type="region of interest" description="Disordered" evidence="1">
    <location>
        <begin position="40"/>
        <end position="61"/>
    </location>
</feature>
<proteinExistence type="predicted"/>
<evidence type="ECO:0000313" key="3">
    <source>
        <dbReference type="Proteomes" id="UP000238390"/>
    </source>
</evidence>